<dbReference type="InterPro" id="IPR029063">
    <property type="entry name" value="SAM-dependent_MTases_sf"/>
</dbReference>
<dbReference type="Pfam" id="PF13649">
    <property type="entry name" value="Methyltransf_25"/>
    <property type="match status" value="1"/>
</dbReference>
<dbReference type="Proteomes" id="UP000480804">
    <property type="component" value="Unassembled WGS sequence"/>
</dbReference>
<reference evidence="3" key="1">
    <citation type="journal article" date="2014" name="Int. J. Syst. Evol. Microbiol.">
        <title>Complete genome sequence of Corynebacterium casei LMG S-19264T (=DSM 44701T), isolated from a smear-ripened cheese.</title>
        <authorList>
            <consortium name="US DOE Joint Genome Institute (JGI-PGF)"/>
            <person name="Walter F."/>
            <person name="Albersmeier A."/>
            <person name="Kalinowski J."/>
            <person name="Ruckert C."/>
        </authorList>
    </citation>
    <scope>NUCLEOTIDE SEQUENCE</scope>
    <source>
        <strain evidence="3">JCM 4136</strain>
    </source>
</reference>
<evidence type="ECO:0000259" key="1">
    <source>
        <dbReference type="Pfam" id="PF13649"/>
    </source>
</evidence>
<dbReference type="EMBL" id="BLLO01000011">
    <property type="protein sequence ID" value="GFH76181.1"/>
    <property type="molecule type" value="Genomic_DNA"/>
</dbReference>
<gene>
    <name evidence="3" type="ORF">GCM10010227_43630</name>
    <name evidence="2" type="ORF">Sgou_08510</name>
</gene>
<dbReference type="GO" id="GO:0008168">
    <property type="term" value="F:methyltransferase activity"/>
    <property type="evidence" value="ECO:0007669"/>
    <property type="project" value="UniProtKB-KW"/>
</dbReference>
<dbReference type="InterPro" id="IPR041698">
    <property type="entry name" value="Methyltransf_25"/>
</dbReference>
<dbReference type="AlphaFoldDB" id="A0A8H9LMX5"/>
<feature type="domain" description="Methyltransferase" evidence="1">
    <location>
        <begin position="47"/>
        <end position="133"/>
    </location>
</feature>
<name>A0A8H9LMX5_9ACTN</name>
<evidence type="ECO:0000313" key="5">
    <source>
        <dbReference type="Proteomes" id="UP000660975"/>
    </source>
</evidence>
<reference evidence="3" key="3">
    <citation type="submission" date="2020-09" db="EMBL/GenBank/DDBJ databases">
        <authorList>
            <person name="Sun Q."/>
            <person name="Ohkuma M."/>
        </authorList>
    </citation>
    <scope>NUCLEOTIDE SEQUENCE</scope>
    <source>
        <strain evidence="3">JCM 4136</strain>
    </source>
</reference>
<organism evidence="3 5">
    <name type="scientific">Streptomyces gougerotii</name>
    <dbReference type="NCBI Taxonomy" id="53448"/>
    <lineage>
        <taxon>Bacteria</taxon>
        <taxon>Bacillati</taxon>
        <taxon>Actinomycetota</taxon>
        <taxon>Actinomycetes</taxon>
        <taxon>Kitasatosporales</taxon>
        <taxon>Streptomycetaceae</taxon>
        <taxon>Streptomyces</taxon>
        <taxon>Streptomyces diastaticus group</taxon>
    </lineage>
</organism>
<comment type="caution">
    <text evidence="3">The sequence shown here is derived from an EMBL/GenBank/DDBJ whole genome shotgun (WGS) entry which is preliminary data.</text>
</comment>
<dbReference type="Proteomes" id="UP000660975">
    <property type="component" value="Unassembled WGS sequence"/>
</dbReference>
<keyword evidence="3" id="KW-0489">Methyltransferase</keyword>
<keyword evidence="3" id="KW-0808">Transferase</keyword>
<evidence type="ECO:0000313" key="2">
    <source>
        <dbReference type="EMBL" id="GFH76181.1"/>
    </source>
</evidence>
<dbReference type="CDD" id="cd02440">
    <property type="entry name" value="AdoMet_MTases"/>
    <property type="match status" value="1"/>
</dbReference>
<evidence type="ECO:0000313" key="3">
    <source>
        <dbReference type="EMBL" id="GGU84518.1"/>
    </source>
</evidence>
<sequence>MSPLGQGTASDGGPVAPDGSPVGLYRAFPAGREPEIIHGAVPPAAPILELGCGAGRTTHELTALGHHVVAVDQSAEMLAHVHTGTRVHADIEALALTERFPAVVLASYLVNTIVPGQRDAFLKTCHRHVTDGGLVLVQRTSPTWATGLKAGHTVRSGRMVLTITEARLESGVLYAAQECRHGDTTWTHAWTDVVYSDREFEEVVEAAGFALMRWLDQNQEWAALQPLPR</sequence>
<accession>A0A8H9LMX5</accession>
<dbReference type="RefSeq" id="WP_189400966.1">
    <property type="nucleotide sequence ID" value="NZ_BLLO01000011.1"/>
</dbReference>
<dbReference type="GO" id="GO:0032259">
    <property type="term" value="P:methylation"/>
    <property type="evidence" value="ECO:0007669"/>
    <property type="project" value="UniProtKB-KW"/>
</dbReference>
<keyword evidence="4" id="KW-1185">Reference proteome</keyword>
<reference evidence="2 4" key="2">
    <citation type="submission" date="2020-02" db="EMBL/GenBank/DDBJ databases">
        <title>Whole genome shotgun sequence of Streptomyces gougerotii NBRC 13043.</title>
        <authorList>
            <person name="Ichikawa N."/>
            <person name="Komaki H."/>
            <person name="Tamura T."/>
        </authorList>
    </citation>
    <scope>NUCLEOTIDE SEQUENCE [LARGE SCALE GENOMIC DNA]</scope>
    <source>
        <strain evidence="2 4">NBRC 13043</strain>
    </source>
</reference>
<evidence type="ECO:0000313" key="4">
    <source>
        <dbReference type="Proteomes" id="UP000480804"/>
    </source>
</evidence>
<dbReference type="Gene3D" id="3.40.50.150">
    <property type="entry name" value="Vaccinia Virus protein VP39"/>
    <property type="match status" value="1"/>
</dbReference>
<protein>
    <submittedName>
        <fullName evidence="3">Methyltransferase</fullName>
    </submittedName>
</protein>
<dbReference type="EMBL" id="BMSC01000015">
    <property type="protein sequence ID" value="GGU84518.1"/>
    <property type="molecule type" value="Genomic_DNA"/>
</dbReference>
<dbReference type="SUPFAM" id="SSF53335">
    <property type="entry name" value="S-adenosyl-L-methionine-dependent methyltransferases"/>
    <property type="match status" value="1"/>
</dbReference>
<proteinExistence type="predicted"/>